<reference evidence="1" key="1">
    <citation type="submission" date="2019-12" db="EMBL/GenBank/DDBJ databases">
        <authorList>
            <person name="Scholz U."/>
            <person name="Mascher M."/>
            <person name="Fiebig A."/>
        </authorList>
    </citation>
    <scope>NUCLEOTIDE SEQUENCE</scope>
</reference>
<organism evidence="1">
    <name type="scientific">Spirodela intermedia</name>
    <name type="common">Intermediate duckweed</name>
    <dbReference type="NCBI Taxonomy" id="51605"/>
    <lineage>
        <taxon>Eukaryota</taxon>
        <taxon>Viridiplantae</taxon>
        <taxon>Streptophyta</taxon>
        <taxon>Embryophyta</taxon>
        <taxon>Tracheophyta</taxon>
        <taxon>Spermatophyta</taxon>
        <taxon>Magnoliopsida</taxon>
        <taxon>Liliopsida</taxon>
        <taxon>Araceae</taxon>
        <taxon>Lemnoideae</taxon>
        <taxon>Spirodela</taxon>
    </lineage>
</organism>
<dbReference type="AlphaFoldDB" id="A0A7I8IH43"/>
<dbReference type="Proteomes" id="UP000663760">
    <property type="component" value="Chromosome 3"/>
</dbReference>
<evidence type="ECO:0000313" key="2">
    <source>
        <dbReference type="EMBL" id="CAA7393210.1"/>
    </source>
</evidence>
<sequence>MAQRIDLAPGGSCSGVRHREQLTSIIVAIPA</sequence>
<proteinExistence type="predicted"/>
<evidence type="ECO:0000313" key="1">
    <source>
        <dbReference type="EMBL" id="CAA2617494.1"/>
    </source>
</evidence>
<dbReference type="EMBL" id="LR743590">
    <property type="protein sequence ID" value="CAA2617494.1"/>
    <property type="molecule type" value="Genomic_DNA"/>
</dbReference>
<accession>A0A7I8IH43</accession>
<protein>
    <submittedName>
        <fullName evidence="1">Uncharacterized protein</fullName>
    </submittedName>
</protein>
<dbReference type="EMBL" id="LR746266">
    <property type="protein sequence ID" value="CAA7393210.1"/>
    <property type="molecule type" value="Genomic_DNA"/>
</dbReference>
<evidence type="ECO:0000313" key="3">
    <source>
        <dbReference type="Proteomes" id="UP000663760"/>
    </source>
</evidence>
<gene>
    <name evidence="1" type="ORF">SI7747_03003660</name>
    <name evidence="2" type="ORF">SI8410_03003996</name>
</gene>
<keyword evidence="3" id="KW-1185">Reference proteome</keyword>
<name>A0A7I8IH43_SPIIN</name>